<dbReference type="RefSeq" id="WP_379120746.1">
    <property type="nucleotide sequence ID" value="NZ_BAAAYO010000009.1"/>
</dbReference>
<keyword evidence="6 7" id="KW-0472">Membrane</keyword>
<dbReference type="EMBL" id="JBHMAG010000021">
    <property type="protein sequence ID" value="MFB9756147.1"/>
    <property type="molecule type" value="Genomic_DNA"/>
</dbReference>
<gene>
    <name evidence="9" type="ORF">ACFFNY_31610</name>
</gene>
<dbReference type="Gene3D" id="1.10.3720.10">
    <property type="entry name" value="MetI-like"/>
    <property type="match status" value="1"/>
</dbReference>
<reference evidence="9 10" key="1">
    <citation type="submission" date="2024-09" db="EMBL/GenBank/DDBJ databases">
        <authorList>
            <person name="Sun Q."/>
            <person name="Mori K."/>
        </authorList>
    </citation>
    <scope>NUCLEOTIDE SEQUENCE [LARGE SCALE GENOMIC DNA]</scope>
    <source>
        <strain evidence="9 10">JCM 12520</strain>
    </source>
</reference>
<feature type="transmembrane region" description="Helical" evidence="7">
    <location>
        <begin position="269"/>
        <end position="293"/>
    </location>
</feature>
<evidence type="ECO:0000256" key="7">
    <source>
        <dbReference type="RuleBase" id="RU363032"/>
    </source>
</evidence>
<organism evidence="9 10">
    <name type="scientific">Paenibacillus hodogayensis</name>
    <dbReference type="NCBI Taxonomy" id="279208"/>
    <lineage>
        <taxon>Bacteria</taxon>
        <taxon>Bacillati</taxon>
        <taxon>Bacillota</taxon>
        <taxon>Bacilli</taxon>
        <taxon>Bacillales</taxon>
        <taxon>Paenibacillaceae</taxon>
        <taxon>Paenibacillus</taxon>
    </lineage>
</organism>
<comment type="caution">
    <text evidence="9">The sequence shown here is derived from an EMBL/GenBank/DDBJ whole genome shotgun (WGS) entry which is preliminary data.</text>
</comment>
<comment type="similarity">
    <text evidence="7">Belongs to the binding-protein-dependent transport system permease family.</text>
</comment>
<dbReference type="InterPro" id="IPR000515">
    <property type="entry name" value="MetI-like"/>
</dbReference>
<evidence type="ECO:0000256" key="3">
    <source>
        <dbReference type="ARBA" id="ARBA00022475"/>
    </source>
</evidence>
<feature type="transmembrane region" description="Helical" evidence="7">
    <location>
        <begin position="16"/>
        <end position="34"/>
    </location>
</feature>
<dbReference type="PROSITE" id="PS50928">
    <property type="entry name" value="ABC_TM1"/>
    <property type="match status" value="1"/>
</dbReference>
<feature type="transmembrane region" description="Helical" evidence="7">
    <location>
        <begin position="216"/>
        <end position="236"/>
    </location>
</feature>
<protein>
    <submittedName>
        <fullName evidence="9">ABC transporter permease</fullName>
    </submittedName>
</protein>
<dbReference type="SUPFAM" id="SSF161098">
    <property type="entry name" value="MetI-like"/>
    <property type="match status" value="1"/>
</dbReference>
<dbReference type="Pfam" id="PF00528">
    <property type="entry name" value="BPD_transp_1"/>
    <property type="match status" value="1"/>
</dbReference>
<dbReference type="InterPro" id="IPR050809">
    <property type="entry name" value="UgpAE/MalFG_permease"/>
</dbReference>
<accession>A0ABV5W6D7</accession>
<comment type="subcellular location">
    <subcellularLocation>
        <location evidence="1 7">Cell membrane</location>
        <topology evidence="1 7">Multi-pass membrane protein</topology>
    </subcellularLocation>
</comment>
<keyword evidence="10" id="KW-1185">Reference proteome</keyword>
<sequence length="303" mass="34860">MGLRHRILKDFQRNKIIYFMLMPVVLYYLVFHYYPMYGVQIAFKDFSPGKGIWHSPWNDFRYFQQFFQGIYFWRLLRNTLLLSFYDIVFVFPSSILLALLLNELRSRMFKRTVQSIVYLPHFISLVVIVGMMVDFLSSDGLVNRIAVFFGGEAASYLQQPSMFRTLYTASSVWQSIGWGSIIYLAAIATIDVSLYEAAKVDGAGRFKQMLHITLPGILPTIAILFILRMGSLMAVGDEKVLLMYNPVTYETADVIGTYVYRKGVLDASFGFSTAIGLFNSSINFILLIITNYLSKRLQGTRLW</sequence>
<evidence type="ECO:0000256" key="5">
    <source>
        <dbReference type="ARBA" id="ARBA00022989"/>
    </source>
</evidence>
<keyword evidence="5 7" id="KW-1133">Transmembrane helix</keyword>
<keyword evidence="3" id="KW-1003">Cell membrane</keyword>
<name>A0ABV5W6D7_9BACL</name>
<evidence type="ECO:0000259" key="8">
    <source>
        <dbReference type="PROSITE" id="PS50928"/>
    </source>
</evidence>
<evidence type="ECO:0000313" key="9">
    <source>
        <dbReference type="EMBL" id="MFB9756147.1"/>
    </source>
</evidence>
<keyword evidence="4 7" id="KW-0812">Transmembrane</keyword>
<evidence type="ECO:0000256" key="2">
    <source>
        <dbReference type="ARBA" id="ARBA00022448"/>
    </source>
</evidence>
<dbReference type="Proteomes" id="UP001589619">
    <property type="component" value="Unassembled WGS sequence"/>
</dbReference>
<proteinExistence type="inferred from homology"/>
<evidence type="ECO:0000256" key="4">
    <source>
        <dbReference type="ARBA" id="ARBA00022692"/>
    </source>
</evidence>
<feature type="domain" description="ABC transmembrane type-1" evidence="8">
    <location>
        <begin position="76"/>
        <end position="290"/>
    </location>
</feature>
<feature type="transmembrane region" description="Helical" evidence="7">
    <location>
        <begin position="176"/>
        <end position="195"/>
    </location>
</feature>
<keyword evidence="2 7" id="KW-0813">Transport</keyword>
<feature type="transmembrane region" description="Helical" evidence="7">
    <location>
        <begin position="80"/>
        <end position="101"/>
    </location>
</feature>
<feature type="transmembrane region" description="Helical" evidence="7">
    <location>
        <begin position="113"/>
        <end position="133"/>
    </location>
</feature>
<evidence type="ECO:0000256" key="1">
    <source>
        <dbReference type="ARBA" id="ARBA00004651"/>
    </source>
</evidence>
<evidence type="ECO:0000256" key="6">
    <source>
        <dbReference type="ARBA" id="ARBA00023136"/>
    </source>
</evidence>
<dbReference type="PANTHER" id="PTHR43227:SF11">
    <property type="entry name" value="BLL4140 PROTEIN"/>
    <property type="match status" value="1"/>
</dbReference>
<evidence type="ECO:0000313" key="10">
    <source>
        <dbReference type="Proteomes" id="UP001589619"/>
    </source>
</evidence>
<dbReference type="CDD" id="cd06261">
    <property type="entry name" value="TM_PBP2"/>
    <property type="match status" value="1"/>
</dbReference>
<dbReference type="PANTHER" id="PTHR43227">
    <property type="entry name" value="BLL4140 PROTEIN"/>
    <property type="match status" value="1"/>
</dbReference>
<dbReference type="InterPro" id="IPR035906">
    <property type="entry name" value="MetI-like_sf"/>
</dbReference>